<gene>
    <name evidence="1" type="ORF">Pcinc_005979</name>
</gene>
<name>A0AAE1KYS6_PETCI</name>
<evidence type="ECO:0000313" key="2">
    <source>
        <dbReference type="Proteomes" id="UP001286313"/>
    </source>
</evidence>
<proteinExistence type="predicted"/>
<reference evidence="1" key="1">
    <citation type="submission" date="2023-10" db="EMBL/GenBank/DDBJ databases">
        <title>Genome assemblies of two species of porcelain crab, Petrolisthes cinctipes and Petrolisthes manimaculis (Anomura: Porcellanidae).</title>
        <authorList>
            <person name="Angst P."/>
        </authorList>
    </citation>
    <scope>NUCLEOTIDE SEQUENCE</scope>
    <source>
        <strain evidence="1">PB745_01</strain>
        <tissue evidence="1">Gill</tissue>
    </source>
</reference>
<sequence length="125" mass="14073">MELQKYYQSLAALLPPLLSYPSSDSPRLIRSSRIDEGGVLPFVPCTIMPYHTSSSISACFTHKLATHSSFNIHFMGDSKIREIFYAFLERIDGKLHFSVKLGVGWTSRQPWDLLVFGGEAFTNTV</sequence>
<accession>A0AAE1KYS6</accession>
<organism evidence="1 2">
    <name type="scientific">Petrolisthes cinctipes</name>
    <name type="common">Flat porcelain crab</name>
    <dbReference type="NCBI Taxonomy" id="88211"/>
    <lineage>
        <taxon>Eukaryota</taxon>
        <taxon>Metazoa</taxon>
        <taxon>Ecdysozoa</taxon>
        <taxon>Arthropoda</taxon>
        <taxon>Crustacea</taxon>
        <taxon>Multicrustacea</taxon>
        <taxon>Malacostraca</taxon>
        <taxon>Eumalacostraca</taxon>
        <taxon>Eucarida</taxon>
        <taxon>Decapoda</taxon>
        <taxon>Pleocyemata</taxon>
        <taxon>Anomura</taxon>
        <taxon>Galatheoidea</taxon>
        <taxon>Porcellanidae</taxon>
        <taxon>Petrolisthes</taxon>
    </lineage>
</organism>
<keyword evidence="2" id="KW-1185">Reference proteome</keyword>
<protein>
    <submittedName>
        <fullName evidence="1">Uncharacterized protein</fullName>
    </submittedName>
</protein>
<comment type="caution">
    <text evidence="1">The sequence shown here is derived from an EMBL/GenBank/DDBJ whole genome shotgun (WGS) entry which is preliminary data.</text>
</comment>
<dbReference type="Proteomes" id="UP001286313">
    <property type="component" value="Unassembled WGS sequence"/>
</dbReference>
<dbReference type="AlphaFoldDB" id="A0AAE1KYS6"/>
<evidence type="ECO:0000313" key="1">
    <source>
        <dbReference type="EMBL" id="KAK3890064.1"/>
    </source>
</evidence>
<dbReference type="EMBL" id="JAWQEG010000446">
    <property type="protein sequence ID" value="KAK3890064.1"/>
    <property type="molecule type" value="Genomic_DNA"/>
</dbReference>